<dbReference type="HOGENOM" id="CLU_094523_1_0_9"/>
<proteinExistence type="predicted"/>
<dbReference type="Gene3D" id="3.40.50.150">
    <property type="entry name" value="Vaccinia Virus protein VP39"/>
    <property type="match status" value="1"/>
</dbReference>
<gene>
    <name evidence="1" type="ORF">LRATCC53608_1853</name>
</gene>
<dbReference type="InterPro" id="IPR029063">
    <property type="entry name" value="SAM-dependent_MTases_sf"/>
</dbReference>
<dbReference type="SUPFAM" id="SSF53335">
    <property type="entry name" value="S-adenosyl-L-methionine-dependent methyltransferases"/>
    <property type="match status" value="1"/>
</dbReference>
<sequence length="156" mass="18253">MVELDEKIWEPACGGGHLSSRLKERGYRVYSSDLIDRGYEGFDEQYDFINGKPKKFNGDIVTNPPFKYASDFIIRSLDSIKDGHKVCMFLKLQFLEGQTRKKELFSRRELKHIFVYSKRITTAKNGDFDKYKSTALCNAWFVWEKGYNGLPNVDWI</sequence>
<reference evidence="1" key="2">
    <citation type="submission" date="2011-05" db="EMBL/GenBank/DDBJ databases">
        <authorList>
            <person name="Davey R."/>
        </authorList>
    </citation>
    <scope>NUCLEOTIDE SEQUENCE</scope>
    <source>
        <strain evidence="1">ATCC 53608</strain>
    </source>
</reference>
<dbReference type="AlphaFoldDB" id="F8KGK6"/>
<evidence type="ECO:0008006" key="2">
    <source>
        <dbReference type="Google" id="ProtNLM"/>
    </source>
</evidence>
<name>F8KGK6_LIMR5</name>
<organism evidence="1">
    <name type="scientific">Limosilactobacillus reuteri subsp. suis (strain ATCC 53608 / LMG 31752 / 1063)</name>
    <name type="common">Lactobacillus reuteri</name>
    <dbReference type="NCBI Taxonomy" id="927703"/>
    <lineage>
        <taxon>Bacteria</taxon>
        <taxon>Bacillati</taxon>
        <taxon>Bacillota</taxon>
        <taxon>Bacilli</taxon>
        <taxon>Lactobacillales</taxon>
        <taxon>Lactobacillaceae</taxon>
        <taxon>Limosilactobacillus</taxon>
    </lineage>
</organism>
<evidence type="ECO:0000313" key="1">
    <source>
        <dbReference type="EMBL" id="CCC04606.1"/>
    </source>
</evidence>
<reference evidence="1" key="1">
    <citation type="journal article" date="2011" name="J. Bacteriol.">
        <title>Genome sequence of the vertebrate gut symbiont Lactobacillus reuteri ATCC 53608.</title>
        <authorList>
            <person name="Heavens D."/>
            <person name="Tailford L.E."/>
            <person name="Crossman L."/>
            <person name="Jeffers F."/>
            <person name="Mackenzie D.A."/>
            <person name="Caccamo M."/>
            <person name="Juge N."/>
        </authorList>
    </citation>
    <scope>NUCLEOTIDE SEQUENCE [LARGE SCALE GENOMIC DNA]</scope>
    <source>
        <strain evidence="1">ATCC 53608</strain>
    </source>
</reference>
<protein>
    <recommendedName>
        <fullName evidence="2">Conjugal transfer protein</fullName>
    </recommendedName>
</protein>
<dbReference type="EMBL" id="FR854370">
    <property type="protein sequence ID" value="CCC04606.1"/>
    <property type="molecule type" value="Genomic_DNA"/>
</dbReference>
<accession>F8KGK6</accession>
<accession>A0A0S4NRI6</accession>